<dbReference type="Pfam" id="PF05553">
    <property type="entry name" value="DUF761"/>
    <property type="match status" value="1"/>
</dbReference>
<reference evidence="2" key="1">
    <citation type="journal article" date="2020" name="bioRxiv">
        <title>Hybrid origin of Populus tomentosa Carr. identified through genome sequencing and phylogenomic analysis.</title>
        <authorList>
            <person name="An X."/>
            <person name="Gao K."/>
            <person name="Chen Z."/>
            <person name="Li J."/>
            <person name="Yang X."/>
            <person name="Yang X."/>
            <person name="Zhou J."/>
            <person name="Guo T."/>
            <person name="Zhao T."/>
            <person name="Huang S."/>
            <person name="Miao D."/>
            <person name="Khan W.U."/>
            <person name="Rao P."/>
            <person name="Ye M."/>
            <person name="Lei B."/>
            <person name="Liao W."/>
            <person name="Wang J."/>
            <person name="Ji L."/>
            <person name="Li Y."/>
            <person name="Guo B."/>
            <person name="Mustafa N.S."/>
            <person name="Li S."/>
            <person name="Yun Q."/>
            <person name="Keller S.R."/>
            <person name="Mao J."/>
            <person name="Zhang R."/>
            <person name="Strauss S.H."/>
        </authorList>
    </citation>
    <scope>NUCLEOTIDE SEQUENCE</scope>
    <source>
        <strain evidence="2">GM15</strain>
        <tissue evidence="2">Leaf</tissue>
    </source>
</reference>
<feature type="signal peptide" evidence="1">
    <location>
        <begin position="1"/>
        <end position="23"/>
    </location>
</feature>
<evidence type="ECO:0000313" key="2">
    <source>
        <dbReference type="EMBL" id="KAG6790958.1"/>
    </source>
</evidence>
<feature type="chain" id="PRO_5036450098" evidence="1">
    <location>
        <begin position="24"/>
        <end position="307"/>
    </location>
</feature>
<dbReference type="PANTHER" id="PTHR31676">
    <property type="entry name" value="T31J12.3 PROTEIN-RELATED"/>
    <property type="match status" value="1"/>
</dbReference>
<dbReference type="OrthoDB" id="622488at2759"/>
<keyword evidence="3" id="KW-1185">Reference proteome</keyword>
<sequence>MASFNTLAVLSLYLLSLLLLSKSRLSLSLVSSDIHDLLPQYGLPRGLLPDNVESYTLPSSDGSFEVKLKTPCYVHFDDVVYHDKVIKGKLSYGSVHDVSGIQAKKLFIWLPVTEIEVSKADDGMISFFVGPISEELPAKQFEDVPACSDLAVVIRGFPDNLGMIMESIWSRGFLLVPASNGCNSHKLIRFYGVSQQLKKDLLCQERAAYFAGSAVDFCSLCYETAGPEIDRSDPSYKIQRFCSFLVFFPRKSDGRRKTRMRNWLVVEDGWDDINEKAEAFIKNFRNQLKIQRQDSLKRFQEMISRGA</sequence>
<dbReference type="EMBL" id="JAAWWB010000001">
    <property type="protein sequence ID" value="KAG6790958.1"/>
    <property type="molecule type" value="Genomic_DNA"/>
</dbReference>
<keyword evidence="1" id="KW-0732">Signal</keyword>
<evidence type="ECO:0000256" key="1">
    <source>
        <dbReference type="SAM" id="SignalP"/>
    </source>
</evidence>
<evidence type="ECO:0000313" key="3">
    <source>
        <dbReference type="Proteomes" id="UP000886885"/>
    </source>
</evidence>
<dbReference type="InterPro" id="IPR008480">
    <property type="entry name" value="DUF761_pln"/>
</dbReference>
<proteinExistence type="predicted"/>
<gene>
    <name evidence="2" type="ORF">POTOM_000067</name>
</gene>
<organism evidence="2 3">
    <name type="scientific">Populus tomentosa</name>
    <name type="common">Chinese white poplar</name>
    <dbReference type="NCBI Taxonomy" id="118781"/>
    <lineage>
        <taxon>Eukaryota</taxon>
        <taxon>Viridiplantae</taxon>
        <taxon>Streptophyta</taxon>
        <taxon>Embryophyta</taxon>
        <taxon>Tracheophyta</taxon>
        <taxon>Spermatophyta</taxon>
        <taxon>Magnoliopsida</taxon>
        <taxon>eudicotyledons</taxon>
        <taxon>Gunneridae</taxon>
        <taxon>Pentapetalae</taxon>
        <taxon>rosids</taxon>
        <taxon>fabids</taxon>
        <taxon>Malpighiales</taxon>
        <taxon>Salicaceae</taxon>
        <taxon>Saliceae</taxon>
        <taxon>Populus</taxon>
    </lineage>
</organism>
<comment type="caution">
    <text evidence="2">The sequence shown here is derived from an EMBL/GenBank/DDBJ whole genome shotgun (WGS) entry which is preliminary data.</text>
</comment>
<dbReference type="PANTHER" id="PTHR31676:SF96">
    <property type="entry name" value="EXPRESSED PROTEIN"/>
    <property type="match status" value="1"/>
</dbReference>
<name>A0A8X8AKH1_POPTO</name>
<dbReference type="AlphaFoldDB" id="A0A8X8AKH1"/>
<dbReference type="Pfam" id="PF04398">
    <property type="entry name" value="DUF538"/>
    <property type="match status" value="1"/>
</dbReference>
<protein>
    <submittedName>
        <fullName evidence="2">Uncharacterized protein</fullName>
    </submittedName>
</protein>
<accession>A0A8X8AKH1</accession>
<dbReference type="InterPro" id="IPR007493">
    <property type="entry name" value="DUF538"/>
</dbReference>
<dbReference type="Proteomes" id="UP000886885">
    <property type="component" value="Chromosome 1A"/>
</dbReference>